<feature type="transmembrane region" description="Helical" evidence="1">
    <location>
        <begin position="36"/>
        <end position="52"/>
    </location>
</feature>
<feature type="transmembrane region" description="Helical" evidence="1">
    <location>
        <begin position="6"/>
        <end position="24"/>
    </location>
</feature>
<organism evidence="2 3">
    <name type="scientific">Paenibacillus ferrarius</name>
    <dbReference type="NCBI Taxonomy" id="1469647"/>
    <lineage>
        <taxon>Bacteria</taxon>
        <taxon>Bacillati</taxon>
        <taxon>Bacillota</taxon>
        <taxon>Bacilli</taxon>
        <taxon>Bacillales</taxon>
        <taxon>Paenibacillaceae</taxon>
        <taxon>Paenibacillus</taxon>
    </lineage>
</organism>
<dbReference type="STRING" id="1469647.BC351_01290"/>
<proteinExistence type="predicted"/>
<dbReference type="EMBL" id="MBTG01000001">
    <property type="protein sequence ID" value="OPH61904.1"/>
    <property type="molecule type" value="Genomic_DNA"/>
</dbReference>
<evidence type="ECO:0000313" key="2">
    <source>
        <dbReference type="EMBL" id="OPH61904.1"/>
    </source>
</evidence>
<sequence length="62" mass="7550">MEIIKWVITIYMMMGFVTLRFYLVDFRDSKMDISKFTVCLIALFLFPLFWFLRKLIAANFKL</sequence>
<keyword evidence="1" id="KW-0812">Transmembrane</keyword>
<evidence type="ECO:0000313" key="3">
    <source>
        <dbReference type="Proteomes" id="UP000190626"/>
    </source>
</evidence>
<keyword evidence="3" id="KW-1185">Reference proteome</keyword>
<accession>A0A1V4HSI3</accession>
<evidence type="ECO:0000256" key="1">
    <source>
        <dbReference type="SAM" id="Phobius"/>
    </source>
</evidence>
<comment type="caution">
    <text evidence="2">The sequence shown here is derived from an EMBL/GenBank/DDBJ whole genome shotgun (WGS) entry which is preliminary data.</text>
</comment>
<gene>
    <name evidence="2" type="ORF">BC351_01290</name>
</gene>
<reference evidence="3" key="1">
    <citation type="submission" date="2016-07" db="EMBL/GenBank/DDBJ databases">
        <authorList>
            <person name="Florea S."/>
            <person name="Webb J.S."/>
            <person name="Jaromczyk J."/>
            <person name="Schardl C.L."/>
        </authorList>
    </citation>
    <scope>NUCLEOTIDE SEQUENCE [LARGE SCALE GENOMIC DNA]</scope>
    <source>
        <strain evidence="3">CY1</strain>
    </source>
</reference>
<name>A0A1V4HSI3_9BACL</name>
<keyword evidence="1" id="KW-1133">Transmembrane helix</keyword>
<protein>
    <submittedName>
        <fullName evidence="2">Uncharacterized protein</fullName>
    </submittedName>
</protein>
<keyword evidence="1" id="KW-0472">Membrane</keyword>
<dbReference type="AlphaFoldDB" id="A0A1V4HSI3"/>
<dbReference type="Proteomes" id="UP000190626">
    <property type="component" value="Unassembled WGS sequence"/>
</dbReference>